<dbReference type="PANTHER" id="PTHR47944:SF4">
    <property type="entry name" value="OS09G0441700 PROTEIN"/>
    <property type="match status" value="1"/>
</dbReference>
<organism evidence="7 8">
    <name type="scientific">Ensete ventricosum</name>
    <name type="common">Abyssinian banana</name>
    <name type="synonym">Musa ensete</name>
    <dbReference type="NCBI Taxonomy" id="4639"/>
    <lineage>
        <taxon>Eukaryota</taxon>
        <taxon>Viridiplantae</taxon>
        <taxon>Streptophyta</taxon>
        <taxon>Embryophyta</taxon>
        <taxon>Tracheophyta</taxon>
        <taxon>Spermatophyta</taxon>
        <taxon>Magnoliopsida</taxon>
        <taxon>Liliopsida</taxon>
        <taxon>Zingiberales</taxon>
        <taxon>Musaceae</taxon>
        <taxon>Ensete</taxon>
    </lineage>
</organism>
<keyword evidence="4" id="KW-0560">Oxidoreductase</keyword>
<keyword evidence="3" id="KW-0479">Metal-binding</keyword>
<dbReference type="EMBL" id="AMZH03012916">
    <property type="protein sequence ID" value="RRT50169.1"/>
    <property type="molecule type" value="Genomic_DNA"/>
</dbReference>
<reference evidence="7 8" key="1">
    <citation type="journal article" date="2014" name="Agronomy (Basel)">
        <title>A Draft Genome Sequence for Ensete ventricosum, the Drought-Tolerant Tree Against Hunger.</title>
        <authorList>
            <person name="Harrison J."/>
            <person name="Moore K.A."/>
            <person name="Paszkiewicz K."/>
            <person name="Jones T."/>
            <person name="Grant M."/>
            <person name="Ambacheew D."/>
            <person name="Muzemil S."/>
            <person name="Studholme D.J."/>
        </authorList>
    </citation>
    <scope>NUCLEOTIDE SEQUENCE [LARGE SCALE GENOMIC DNA]</scope>
</reference>
<protein>
    <recommendedName>
        <fullName evidence="9">Cytochrome P450</fullName>
    </recommendedName>
</protein>
<name>A0A426YEI5_ENSVE</name>
<evidence type="ECO:0000256" key="4">
    <source>
        <dbReference type="ARBA" id="ARBA00023002"/>
    </source>
</evidence>
<evidence type="ECO:0000256" key="3">
    <source>
        <dbReference type="ARBA" id="ARBA00022723"/>
    </source>
</evidence>
<dbReference type="SUPFAM" id="SSF48264">
    <property type="entry name" value="Cytochrome P450"/>
    <property type="match status" value="1"/>
</dbReference>
<dbReference type="InterPro" id="IPR036396">
    <property type="entry name" value="Cyt_P450_sf"/>
</dbReference>
<dbReference type="GO" id="GO:0004497">
    <property type="term" value="F:monooxygenase activity"/>
    <property type="evidence" value="ECO:0007669"/>
    <property type="project" value="InterPro"/>
</dbReference>
<keyword evidence="2" id="KW-0349">Heme</keyword>
<dbReference type="GO" id="GO:0016705">
    <property type="term" value="F:oxidoreductase activity, acting on paired donors, with incorporation or reduction of molecular oxygen"/>
    <property type="evidence" value="ECO:0007669"/>
    <property type="project" value="InterPro"/>
</dbReference>
<accession>A0A426YEI5</accession>
<evidence type="ECO:0000256" key="2">
    <source>
        <dbReference type="ARBA" id="ARBA00022617"/>
    </source>
</evidence>
<comment type="similarity">
    <text evidence="1">Belongs to the cytochrome P450 family.</text>
</comment>
<keyword evidence="6" id="KW-0472">Membrane</keyword>
<feature type="transmembrane region" description="Helical" evidence="6">
    <location>
        <begin position="6"/>
        <end position="27"/>
    </location>
</feature>
<evidence type="ECO:0000256" key="1">
    <source>
        <dbReference type="ARBA" id="ARBA00010617"/>
    </source>
</evidence>
<dbReference type="Proteomes" id="UP000287651">
    <property type="component" value="Unassembled WGS sequence"/>
</dbReference>
<dbReference type="InterPro" id="IPR001128">
    <property type="entry name" value="Cyt_P450"/>
</dbReference>
<keyword evidence="6" id="KW-0812">Transmembrane</keyword>
<dbReference type="Pfam" id="PF00067">
    <property type="entry name" value="p450"/>
    <property type="match status" value="1"/>
</dbReference>
<dbReference type="AlphaFoldDB" id="A0A426YEI5"/>
<dbReference type="GO" id="GO:0005506">
    <property type="term" value="F:iron ion binding"/>
    <property type="evidence" value="ECO:0007669"/>
    <property type="project" value="InterPro"/>
</dbReference>
<evidence type="ECO:0008006" key="9">
    <source>
        <dbReference type="Google" id="ProtNLM"/>
    </source>
</evidence>
<comment type="caution">
    <text evidence="7">The sequence shown here is derived from an EMBL/GenBank/DDBJ whole genome shotgun (WGS) entry which is preliminary data.</text>
</comment>
<evidence type="ECO:0000313" key="7">
    <source>
        <dbReference type="EMBL" id="RRT50169.1"/>
    </source>
</evidence>
<proteinExistence type="inferred from homology"/>
<keyword evidence="5" id="KW-0408">Iron</keyword>
<evidence type="ECO:0000256" key="6">
    <source>
        <dbReference type="SAM" id="Phobius"/>
    </source>
</evidence>
<evidence type="ECO:0000256" key="5">
    <source>
        <dbReference type="ARBA" id="ARBA00023004"/>
    </source>
</evidence>
<gene>
    <name evidence="7" type="ORF">B296_00032068</name>
</gene>
<dbReference type="GO" id="GO:0020037">
    <property type="term" value="F:heme binding"/>
    <property type="evidence" value="ECO:0007669"/>
    <property type="project" value="InterPro"/>
</dbReference>
<keyword evidence="6" id="KW-1133">Transmembrane helix</keyword>
<evidence type="ECO:0000313" key="8">
    <source>
        <dbReference type="Proteomes" id="UP000287651"/>
    </source>
</evidence>
<sequence>MEMLSSVIYLAFVLVFILLTTLVSGRYRKLNLPLGSRPWPVIGNLNLIGPLPYCSLAALSQKHGPLMHLRFGSLPVVVGSSVDMAKFFLKTHGLSFVSPPKIDAGTKICIMELFTPKRLDSYQYVQVEEVRCLFHNLIRLLE</sequence>
<dbReference type="PANTHER" id="PTHR47944">
    <property type="entry name" value="CYTOCHROME P450 98A9"/>
    <property type="match status" value="1"/>
</dbReference>
<dbReference type="Gene3D" id="1.10.630.10">
    <property type="entry name" value="Cytochrome P450"/>
    <property type="match status" value="1"/>
</dbReference>